<dbReference type="Gene3D" id="3.40.50.800">
    <property type="entry name" value="Anticodon-binding domain"/>
    <property type="match status" value="1"/>
</dbReference>
<dbReference type="Pfam" id="PF03129">
    <property type="entry name" value="HGTP_anticodon"/>
    <property type="match status" value="1"/>
</dbReference>
<evidence type="ECO:0000259" key="2">
    <source>
        <dbReference type="Pfam" id="PF03129"/>
    </source>
</evidence>
<organism evidence="3 4">
    <name type="scientific">Symbiodinium necroappetens</name>
    <dbReference type="NCBI Taxonomy" id="1628268"/>
    <lineage>
        <taxon>Eukaryota</taxon>
        <taxon>Sar</taxon>
        <taxon>Alveolata</taxon>
        <taxon>Dinophyceae</taxon>
        <taxon>Suessiales</taxon>
        <taxon>Symbiodiniaceae</taxon>
        <taxon>Symbiodinium</taxon>
    </lineage>
</organism>
<evidence type="ECO:0000256" key="1">
    <source>
        <dbReference type="SAM" id="MobiDB-lite"/>
    </source>
</evidence>
<name>A0A813CBT8_9DINO</name>
<dbReference type="InterPro" id="IPR004499">
    <property type="entry name" value="Pro-tRNA-ligase_IIa_arc-type"/>
</dbReference>
<feature type="region of interest" description="Disordered" evidence="1">
    <location>
        <begin position="249"/>
        <end position="282"/>
    </location>
</feature>
<dbReference type="AlphaFoldDB" id="A0A813CBT8"/>
<dbReference type="PANTHER" id="PTHR43382:SF3">
    <property type="entry name" value="PROLINE--TRNA LIGASE, CHLOROPLASTIC_MITOCHONDRIAL"/>
    <property type="match status" value="1"/>
</dbReference>
<dbReference type="GO" id="GO:0017101">
    <property type="term" value="C:aminoacyl-tRNA synthetase multienzyme complex"/>
    <property type="evidence" value="ECO:0007669"/>
    <property type="project" value="TreeGrafter"/>
</dbReference>
<feature type="region of interest" description="Disordered" evidence="1">
    <location>
        <begin position="1"/>
        <end position="56"/>
    </location>
</feature>
<evidence type="ECO:0000313" key="4">
    <source>
        <dbReference type="Proteomes" id="UP000601435"/>
    </source>
</evidence>
<evidence type="ECO:0000313" key="3">
    <source>
        <dbReference type="EMBL" id="CAE7942455.1"/>
    </source>
</evidence>
<protein>
    <submittedName>
        <fullName evidence="3">ProS protein</fullName>
    </submittedName>
</protein>
<dbReference type="GO" id="GO:0005524">
    <property type="term" value="F:ATP binding"/>
    <property type="evidence" value="ECO:0007669"/>
    <property type="project" value="InterPro"/>
</dbReference>
<dbReference type="Proteomes" id="UP000601435">
    <property type="component" value="Unassembled WGS sequence"/>
</dbReference>
<dbReference type="EMBL" id="CAJNJA010096796">
    <property type="protein sequence ID" value="CAE7942455.1"/>
    <property type="molecule type" value="Genomic_DNA"/>
</dbReference>
<reference evidence="3" key="1">
    <citation type="submission" date="2021-02" db="EMBL/GenBank/DDBJ databases">
        <authorList>
            <person name="Dougan E. K."/>
            <person name="Rhodes N."/>
            <person name="Thang M."/>
            <person name="Chan C."/>
        </authorList>
    </citation>
    <scope>NUCLEOTIDE SEQUENCE</scope>
</reference>
<gene>
    <name evidence="3" type="primary">proS</name>
    <name evidence="3" type="ORF">SNEC2469_LOCUS34673</name>
</gene>
<dbReference type="OrthoDB" id="548194at2759"/>
<proteinExistence type="predicted"/>
<keyword evidence="4" id="KW-1185">Reference proteome</keyword>
<feature type="compositionally biased region" description="Basic and acidic residues" evidence="1">
    <location>
        <begin position="37"/>
        <end position="56"/>
    </location>
</feature>
<dbReference type="InterPro" id="IPR036621">
    <property type="entry name" value="Anticodon-bd_dom_sf"/>
</dbReference>
<accession>A0A813CBT8</accession>
<dbReference type="GO" id="GO:0006433">
    <property type="term" value="P:prolyl-tRNA aminoacylation"/>
    <property type="evidence" value="ECO:0007669"/>
    <property type="project" value="InterPro"/>
</dbReference>
<feature type="region of interest" description="Disordered" evidence="1">
    <location>
        <begin position="91"/>
        <end position="113"/>
    </location>
</feature>
<dbReference type="GO" id="GO:0005737">
    <property type="term" value="C:cytoplasm"/>
    <property type="evidence" value="ECO:0007669"/>
    <property type="project" value="InterPro"/>
</dbReference>
<feature type="domain" description="Anticodon-binding" evidence="2">
    <location>
        <begin position="133"/>
        <end position="223"/>
    </location>
</feature>
<dbReference type="SUPFAM" id="SSF52954">
    <property type="entry name" value="Class II aaRS ABD-related"/>
    <property type="match status" value="1"/>
</dbReference>
<dbReference type="PANTHER" id="PTHR43382">
    <property type="entry name" value="PROLYL-TRNA SYNTHETASE"/>
    <property type="match status" value="1"/>
</dbReference>
<sequence length="696" mass="78683">MVKKPKKKQETPETGEEVLVSAPQKPDVKSKKRKRQESKSEPVEIEAVEKPAEKDADAAERLRRALQRDIQQLVLRLRSEGKSKAEIKSATHELKAQHGAVSKSKSLKSSKKQKWEANAAERRKTHLQRQHDLVVIPVVWRGRHDKLDVLQAAENVKACLAQQGLDVWLDSRRHLTPGQKFSHWEHRGVMLRVEIGPQDLQAQVCQVCKAKTAGDYQSVERKQVPLPPAGARSLLLRLKEWGLSQLDVERRDGDSEDEAPEVRGRHQKPKASPEEEDEVQGSCHLAAAQQGGGWWLRDHNPASLRDAGLGDRDDSRSSQIRAFEHGLSSEGWSTWLEWPDPSSSPDRAWSWDIGLCMVFDGELHWLDAVWQRASWMPKSRRHDQRCCAGKASCNMIQDWWSAAEGTTGSCWRARSAVCSRGTGEIAKPCEHYNAEKLFLAGVHPRKFGACCFSHQSIAIEAHLCRRNVMPKLSLGFCTHWCKHGHHNACLLCGTFHARLNWTSAITSLAAVGRGPFTCYVLSERLTFISYGREQCQDMHIMLAGSFATGVVSKRSHSNVALVGASSMLGWGMMQQYANMPVLTMWRHWQRDFCYQEERHGDGGDPQFLVWRFTQGRRQSAGIYQNWKAWGHREAGPLRMTQDDRKRGVLYRESNEADYAMILTDTDLKFEAENSPEANVTLQLCKSKMDHEASGGS</sequence>
<dbReference type="InterPro" id="IPR004154">
    <property type="entry name" value="Anticodon-bd"/>
</dbReference>
<comment type="caution">
    <text evidence="3">The sequence shown here is derived from an EMBL/GenBank/DDBJ whole genome shotgun (WGS) entry which is preliminary data.</text>
</comment>
<dbReference type="GO" id="GO:0004827">
    <property type="term" value="F:proline-tRNA ligase activity"/>
    <property type="evidence" value="ECO:0007669"/>
    <property type="project" value="InterPro"/>
</dbReference>